<feature type="transmembrane region" description="Helical" evidence="8">
    <location>
        <begin position="104"/>
        <end position="130"/>
    </location>
</feature>
<evidence type="ECO:0000256" key="1">
    <source>
        <dbReference type="ARBA" id="ARBA00004651"/>
    </source>
</evidence>
<dbReference type="GO" id="GO:0005886">
    <property type="term" value="C:plasma membrane"/>
    <property type="evidence" value="ECO:0007669"/>
    <property type="project" value="UniProtKB-SubCell"/>
</dbReference>
<keyword evidence="11" id="KW-1185">Reference proteome</keyword>
<dbReference type="HOGENOM" id="CLU_066104_3_2_1"/>
<dbReference type="AlphaFoldDB" id="W1PE47"/>
<comment type="subcellular location">
    <subcellularLocation>
        <location evidence="1 8">Cell membrane</location>
        <topology evidence="1 8">Multi-pass membrane protein</topology>
    </subcellularLocation>
</comment>
<evidence type="ECO:0000256" key="8">
    <source>
        <dbReference type="RuleBase" id="RU361233"/>
    </source>
</evidence>
<keyword evidence="4 8" id="KW-1003">Cell membrane</keyword>
<evidence type="ECO:0000256" key="6">
    <source>
        <dbReference type="ARBA" id="ARBA00022989"/>
    </source>
</evidence>
<evidence type="ECO:0000256" key="2">
    <source>
        <dbReference type="ARBA" id="ARBA00007651"/>
    </source>
</evidence>
<gene>
    <name evidence="10" type="ORF">AMTR_s00016p00176090</name>
</gene>
<proteinExistence type="inferred from homology"/>
<feature type="transmembrane region" description="Helical" evidence="8">
    <location>
        <begin position="150"/>
        <end position="174"/>
    </location>
</feature>
<dbReference type="NCBIfam" id="TIGR01569">
    <property type="entry name" value="A_tha_TIGR01569"/>
    <property type="match status" value="1"/>
</dbReference>
<evidence type="ECO:0000259" key="9">
    <source>
        <dbReference type="Pfam" id="PF04535"/>
    </source>
</evidence>
<comment type="similarity">
    <text evidence="2 8">Belongs to the Casparian strip membrane proteins (CASP) family.</text>
</comment>
<dbReference type="PANTHER" id="PTHR36488:SF8">
    <property type="entry name" value="CASP-LIKE PROTEIN 1U1"/>
    <property type="match status" value="1"/>
</dbReference>
<evidence type="ECO:0000313" key="11">
    <source>
        <dbReference type="Proteomes" id="UP000017836"/>
    </source>
</evidence>
<dbReference type="Pfam" id="PF04535">
    <property type="entry name" value="CASP_dom"/>
    <property type="match status" value="1"/>
</dbReference>
<keyword evidence="6 8" id="KW-1133">Transmembrane helix</keyword>
<dbReference type="eggNOG" id="ENOG502S695">
    <property type="taxonomic scope" value="Eukaryota"/>
</dbReference>
<feature type="transmembrane region" description="Helical" evidence="8">
    <location>
        <begin position="28"/>
        <end position="47"/>
    </location>
</feature>
<accession>W1PE47</accession>
<keyword evidence="5 8" id="KW-0812">Transmembrane</keyword>
<evidence type="ECO:0000256" key="5">
    <source>
        <dbReference type="ARBA" id="ARBA00022692"/>
    </source>
</evidence>
<feature type="domain" description="Casparian strip membrane protein" evidence="9">
    <location>
        <begin position="25"/>
        <end position="167"/>
    </location>
</feature>
<dbReference type="Proteomes" id="UP000017836">
    <property type="component" value="Unassembled WGS sequence"/>
</dbReference>
<dbReference type="InterPro" id="IPR006702">
    <property type="entry name" value="CASP_dom"/>
</dbReference>
<sequence>MAGKQANPLSSEAHPLPITHKSFLLSQIIVRSIAAITSLSATILMVTDKQSISLFGLPITAKYTYAPAFRFFTASNSIAFAYSVLSLTYLLLKKAQGSGQKIGFFVFLLDLIMVVVVMAGSSGATAMAWLGKYGNPHTGWLPICGTFKSFCFRAAFSLSLSYVSFFALFLLILLSRNKNTQ</sequence>
<feature type="transmembrane region" description="Helical" evidence="8">
    <location>
        <begin position="67"/>
        <end position="92"/>
    </location>
</feature>
<evidence type="ECO:0000256" key="7">
    <source>
        <dbReference type="ARBA" id="ARBA00023136"/>
    </source>
</evidence>
<reference evidence="11" key="1">
    <citation type="journal article" date="2013" name="Science">
        <title>The Amborella genome and the evolution of flowering plants.</title>
        <authorList>
            <consortium name="Amborella Genome Project"/>
        </authorList>
    </citation>
    <scope>NUCLEOTIDE SEQUENCE [LARGE SCALE GENOMIC DNA]</scope>
</reference>
<dbReference type="Gramene" id="ERN06223">
    <property type="protein sequence ID" value="ERN06223"/>
    <property type="gene ID" value="AMTR_s00016p00176090"/>
</dbReference>
<comment type="subunit">
    <text evidence="3 8">Homodimer and heterodimers.</text>
</comment>
<organism evidence="10 11">
    <name type="scientific">Amborella trichopoda</name>
    <dbReference type="NCBI Taxonomy" id="13333"/>
    <lineage>
        <taxon>Eukaryota</taxon>
        <taxon>Viridiplantae</taxon>
        <taxon>Streptophyta</taxon>
        <taxon>Embryophyta</taxon>
        <taxon>Tracheophyta</taxon>
        <taxon>Spermatophyta</taxon>
        <taxon>Magnoliopsida</taxon>
        <taxon>Amborellales</taxon>
        <taxon>Amborellaceae</taxon>
        <taxon>Amborella</taxon>
    </lineage>
</organism>
<dbReference type="OMA" id="KHSGWEP"/>
<dbReference type="EMBL" id="KI393908">
    <property type="protein sequence ID" value="ERN06223.1"/>
    <property type="molecule type" value="Genomic_DNA"/>
</dbReference>
<name>W1PE47_AMBTC</name>
<dbReference type="OrthoDB" id="1904499at2759"/>
<evidence type="ECO:0000256" key="3">
    <source>
        <dbReference type="ARBA" id="ARBA00011489"/>
    </source>
</evidence>
<dbReference type="InterPro" id="IPR006459">
    <property type="entry name" value="CASP/CASPL"/>
</dbReference>
<dbReference type="PANTHER" id="PTHR36488">
    <property type="entry name" value="CASP-LIKE PROTEIN 1U1"/>
    <property type="match status" value="1"/>
</dbReference>
<evidence type="ECO:0000256" key="4">
    <source>
        <dbReference type="ARBA" id="ARBA00022475"/>
    </source>
</evidence>
<evidence type="ECO:0000313" key="10">
    <source>
        <dbReference type="EMBL" id="ERN06223.1"/>
    </source>
</evidence>
<keyword evidence="7 8" id="KW-0472">Membrane</keyword>
<dbReference type="InterPro" id="IPR044173">
    <property type="entry name" value="CASPL"/>
</dbReference>
<protein>
    <recommendedName>
        <fullName evidence="8">CASP-like protein</fullName>
    </recommendedName>
</protein>